<dbReference type="Gene3D" id="1.10.260.40">
    <property type="entry name" value="lambda repressor-like DNA-binding domains"/>
    <property type="match status" value="1"/>
</dbReference>
<evidence type="ECO:0000313" key="3">
    <source>
        <dbReference type="Proteomes" id="UP000076482"/>
    </source>
</evidence>
<dbReference type="Proteomes" id="UP000076482">
    <property type="component" value="Unassembled WGS sequence"/>
</dbReference>
<dbReference type="CDD" id="cd00093">
    <property type="entry name" value="HTH_XRE"/>
    <property type="match status" value="1"/>
</dbReference>
<evidence type="ECO:0000259" key="1">
    <source>
        <dbReference type="PROSITE" id="PS50943"/>
    </source>
</evidence>
<dbReference type="Pfam" id="PF01381">
    <property type="entry name" value="HTH_3"/>
    <property type="match status" value="1"/>
</dbReference>
<comment type="caution">
    <text evidence="2">The sequence shown here is derived from an EMBL/GenBank/DDBJ whole genome shotgun (WGS) entry which is preliminary data.</text>
</comment>
<dbReference type="AlphaFoldDB" id="A0A164NZE6"/>
<dbReference type="PATRIC" id="fig|1396.535.peg.1822"/>
<dbReference type="InterPro" id="IPR010982">
    <property type="entry name" value="Lambda_DNA-bd_dom_sf"/>
</dbReference>
<organism evidence="2 3">
    <name type="scientific">Bacillus cereus</name>
    <dbReference type="NCBI Taxonomy" id="1396"/>
    <lineage>
        <taxon>Bacteria</taxon>
        <taxon>Bacillati</taxon>
        <taxon>Bacillota</taxon>
        <taxon>Bacilli</taxon>
        <taxon>Bacillales</taxon>
        <taxon>Bacillaceae</taxon>
        <taxon>Bacillus</taxon>
        <taxon>Bacillus cereus group</taxon>
    </lineage>
</organism>
<gene>
    <name evidence="2" type="ORF">B4088_2779</name>
</gene>
<dbReference type="GO" id="GO:0003677">
    <property type="term" value="F:DNA binding"/>
    <property type="evidence" value="ECO:0007669"/>
    <property type="project" value="InterPro"/>
</dbReference>
<proteinExistence type="predicted"/>
<sequence>MNWTEYKKSITALTQEEIAYIEFKAELVFERIQQGLTQHDMAKTTGLKQSAIARFESHGCSIPNMKTILTYTRALGKELTIK</sequence>
<protein>
    <recommendedName>
        <fullName evidence="1">HTH cro/C1-type domain-containing protein</fullName>
    </recommendedName>
</protein>
<dbReference type="PROSITE" id="PS50943">
    <property type="entry name" value="HTH_CROC1"/>
    <property type="match status" value="1"/>
</dbReference>
<feature type="domain" description="HTH cro/C1-type" evidence="1">
    <location>
        <begin position="27"/>
        <end position="82"/>
    </location>
</feature>
<dbReference type="SUPFAM" id="SSF47413">
    <property type="entry name" value="lambda repressor-like DNA-binding domains"/>
    <property type="match status" value="1"/>
</dbReference>
<evidence type="ECO:0000313" key="2">
    <source>
        <dbReference type="EMBL" id="KZD66022.1"/>
    </source>
</evidence>
<name>A0A164NZE6_BACCE</name>
<reference evidence="2 3" key="1">
    <citation type="submission" date="2015-09" db="EMBL/GenBank/DDBJ databases">
        <title>Bacillus cereus food isolates.</title>
        <authorList>
            <person name="Boekhorst J."/>
        </authorList>
    </citation>
    <scope>NUCLEOTIDE SEQUENCE [LARGE SCALE GENOMIC DNA]</scope>
    <source>
        <strain evidence="2 3">B4088</strain>
    </source>
</reference>
<accession>A0A164NZE6</accession>
<dbReference type="EMBL" id="LJKE01000045">
    <property type="protein sequence ID" value="KZD66022.1"/>
    <property type="molecule type" value="Genomic_DNA"/>
</dbReference>
<dbReference type="InterPro" id="IPR001387">
    <property type="entry name" value="Cro/C1-type_HTH"/>
</dbReference>
<dbReference type="SMART" id="SM00530">
    <property type="entry name" value="HTH_XRE"/>
    <property type="match status" value="1"/>
</dbReference>
<dbReference type="RefSeq" id="WP_063261244.1">
    <property type="nucleotide sequence ID" value="NZ_LJKE01000045.1"/>
</dbReference>